<feature type="binding site" evidence="7">
    <location>
        <position position="91"/>
    </location>
    <ligand>
        <name>Zn(2+)</name>
        <dbReference type="ChEBI" id="CHEBI:29105"/>
    </ligand>
</feature>
<evidence type="ECO:0000256" key="2">
    <source>
        <dbReference type="ARBA" id="ARBA00022491"/>
    </source>
</evidence>
<comment type="cofactor">
    <cofactor evidence="7">
        <name>Zn(2+)</name>
        <dbReference type="ChEBI" id="CHEBI:29105"/>
    </cofactor>
    <text evidence="7">Binds 1 zinc ion per subunit.</text>
</comment>
<evidence type="ECO:0000256" key="6">
    <source>
        <dbReference type="ARBA" id="ARBA00023163"/>
    </source>
</evidence>
<dbReference type="Gene3D" id="3.30.1490.190">
    <property type="match status" value="1"/>
</dbReference>
<dbReference type="InterPro" id="IPR036388">
    <property type="entry name" value="WH-like_DNA-bd_sf"/>
</dbReference>
<dbReference type="EMBL" id="CADCTK010000595">
    <property type="protein sequence ID" value="CAA9266434.1"/>
    <property type="molecule type" value="Genomic_DNA"/>
</dbReference>
<evidence type="ECO:0000256" key="1">
    <source>
        <dbReference type="ARBA" id="ARBA00007957"/>
    </source>
</evidence>
<dbReference type="InterPro" id="IPR036390">
    <property type="entry name" value="WH_DNA-bd_sf"/>
</dbReference>
<feature type="binding site" evidence="7">
    <location>
        <position position="128"/>
    </location>
    <ligand>
        <name>Zn(2+)</name>
        <dbReference type="ChEBI" id="CHEBI:29105"/>
    </ligand>
</feature>
<dbReference type="AlphaFoldDB" id="A0A6J4J107"/>
<reference evidence="9" key="1">
    <citation type="submission" date="2020-02" db="EMBL/GenBank/DDBJ databases">
        <authorList>
            <person name="Meier V. D."/>
        </authorList>
    </citation>
    <scope>NUCLEOTIDE SEQUENCE</scope>
    <source>
        <strain evidence="9">AVDCRST_MAG26</strain>
    </source>
</reference>
<dbReference type="InterPro" id="IPR002481">
    <property type="entry name" value="FUR"/>
</dbReference>
<dbReference type="GO" id="GO:0000976">
    <property type="term" value="F:transcription cis-regulatory region binding"/>
    <property type="evidence" value="ECO:0007669"/>
    <property type="project" value="TreeGrafter"/>
</dbReference>
<feature type="binding site" evidence="8">
    <location>
        <position position="120"/>
    </location>
    <ligand>
        <name>Fe cation</name>
        <dbReference type="ChEBI" id="CHEBI:24875"/>
    </ligand>
</feature>
<evidence type="ECO:0000256" key="4">
    <source>
        <dbReference type="ARBA" id="ARBA00023015"/>
    </source>
</evidence>
<comment type="cofactor">
    <cofactor evidence="8">
        <name>Mn(2+)</name>
        <dbReference type="ChEBI" id="CHEBI:29035"/>
    </cofactor>
    <cofactor evidence="8">
        <name>Fe(2+)</name>
        <dbReference type="ChEBI" id="CHEBI:29033"/>
    </cofactor>
    <text evidence="8">Binds 1 Mn(2+) or Fe(2+) ion per subunit.</text>
</comment>
<evidence type="ECO:0000256" key="3">
    <source>
        <dbReference type="ARBA" id="ARBA00022833"/>
    </source>
</evidence>
<accession>A0A6J4J107</accession>
<feature type="binding site" evidence="8">
    <location>
        <position position="84"/>
    </location>
    <ligand>
        <name>Fe cation</name>
        <dbReference type="ChEBI" id="CHEBI:24875"/>
    </ligand>
</feature>
<feature type="binding site" evidence="7">
    <location>
        <position position="88"/>
    </location>
    <ligand>
        <name>Zn(2+)</name>
        <dbReference type="ChEBI" id="CHEBI:29105"/>
    </ligand>
</feature>
<evidence type="ECO:0000313" key="9">
    <source>
        <dbReference type="EMBL" id="CAA9266434.1"/>
    </source>
</evidence>
<keyword evidence="4" id="KW-0805">Transcription regulation</keyword>
<dbReference type="Pfam" id="PF01475">
    <property type="entry name" value="FUR"/>
    <property type="match status" value="1"/>
</dbReference>
<dbReference type="PANTHER" id="PTHR33202:SF7">
    <property type="entry name" value="FERRIC UPTAKE REGULATION PROTEIN"/>
    <property type="match status" value="1"/>
</dbReference>
<dbReference type="InterPro" id="IPR043135">
    <property type="entry name" value="Fur_C"/>
</dbReference>
<keyword evidence="2" id="KW-0678">Repressor</keyword>
<evidence type="ECO:0000256" key="7">
    <source>
        <dbReference type="PIRSR" id="PIRSR602481-1"/>
    </source>
</evidence>
<keyword evidence="5" id="KW-0238">DNA-binding</keyword>
<dbReference type="SUPFAM" id="SSF46785">
    <property type="entry name" value="Winged helix' DNA-binding domain"/>
    <property type="match status" value="1"/>
</dbReference>
<gene>
    <name evidence="9" type="ORF">AVDCRST_MAG26-2588</name>
</gene>
<keyword evidence="7" id="KW-0479">Metal-binding</keyword>
<evidence type="ECO:0000256" key="5">
    <source>
        <dbReference type="ARBA" id="ARBA00023125"/>
    </source>
</evidence>
<sequence>MANEAQTGLRMTGNRQIVLEVLRNTTAHPTAQQVFLWAREQQPGIGFATVYRTLDFLVTHGMAQEVFRDKDGAAHYDGNVTRHDHAICNRCGRIEDVSAPLHALAYAIIERSAGFRIGSHATAFTGLCADCVAQEEDD</sequence>
<dbReference type="CDD" id="cd07153">
    <property type="entry name" value="Fur_like"/>
    <property type="match status" value="1"/>
</dbReference>
<organism evidence="9">
    <name type="scientific">uncultured Chloroflexia bacterium</name>
    <dbReference type="NCBI Taxonomy" id="1672391"/>
    <lineage>
        <taxon>Bacteria</taxon>
        <taxon>Bacillati</taxon>
        <taxon>Chloroflexota</taxon>
        <taxon>Chloroflexia</taxon>
        <taxon>environmental samples</taxon>
    </lineage>
</organism>
<proteinExistence type="inferred from homology"/>
<dbReference type="GO" id="GO:0003700">
    <property type="term" value="F:DNA-binding transcription factor activity"/>
    <property type="evidence" value="ECO:0007669"/>
    <property type="project" value="InterPro"/>
</dbReference>
<dbReference type="GO" id="GO:0045892">
    <property type="term" value="P:negative regulation of DNA-templated transcription"/>
    <property type="evidence" value="ECO:0007669"/>
    <property type="project" value="TreeGrafter"/>
</dbReference>
<dbReference type="GO" id="GO:0008270">
    <property type="term" value="F:zinc ion binding"/>
    <property type="evidence" value="ECO:0007669"/>
    <property type="project" value="TreeGrafter"/>
</dbReference>
<protein>
    <submittedName>
        <fullName evidence="9">Zinc uptake regulation protein ZUR</fullName>
    </submittedName>
</protein>
<dbReference type="PANTHER" id="PTHR33202">
    <property type="entry name" value="ZINC UPTAKE REGULATION PROTEIN"/>
    <property type="match status" value="1"/>
</dbReference>
<dbReference type="GO" id="GO:1900376">
    <property type="term" value="P:regulation of secondary metabolite biosynthetic process"/>
    <property type="evidence" value="ECO:0007669"/>
    <property type="project" value="TreeGrafter"/>
</dbReference>
<dbReference type="Gene3D" id="1.10.10.10">
    <property type="entry name" value="Winged helix-like DNA-binding domain superfamily/Winged helix DNA-binding domain"/>
    <property type="match status" value="1"/>
</dbReference>
<keyword evidence="3 7" id="KW-0862">Zinc</keyword>
<comment type="similarity">
    <text evidence="1">Belongs to the Fur family.</text>
</comment>
<evidence type="ECO:0000256" key="8">
    <source>
        <dbReference type="PIRSR" id="PIRSR602481-2"/>
    </source>
</evidence>
<feature type="binding site" evidence="7">
    <location>
        <position position="131"/>
    </location>
    <ligand>
        <name>Zn(2+)</name>
        <dbReference type="ChEBI" id="CHEBI:29105"/>
    </ligand>
</feature>
<keyword evidence="6" id="KW-0804">Transcription</keyword>
<keyword evidence="8" id="KW-0408">Iron</keyword>
<name>A0A6J4J107_9CHLR</name>